<keyword evidence="3" id="KW-0324">Glycolysis</keyword>
<dbReference type="Pfam" id="PF00300">
    <property type="entry name" value="His_Phos_1"/>
    <property type="match status" value="1"/>
</dbReference>
<dbReference type="Proteomes" id="UP000503297">
    <property type="component" value="Chromosome"/>
</dbReference>
<feature type="compositionally biased region" description="Basic and acidic residues" evidence="7">
    <location>
        <begin position="220"/>
        <end position="230"/>
    </location>
</feature>
<dbReference type="SMART" id="SM00855">
    <property type="entry name" value="PGAM"/>
    <property type="match status" value="1"/>
</dbReference>
<evidence type="ECO:0000256" key="6">
    <source>
        <dbReference type="PIRSR" id="PIRSR613078-2"/>
    </source>
</evidence>
<evidence type="ECO:0000313" key="9">
    <source>
        <dbReference type="Proteomes" id="UP000503297"/>
    </source>
</evidence>
<dbReference type="EC" id="5.4.2.11" evidence="2"/>
<dbReference type="Gene3D" id="3.40.50.1240">
    <property type="entry name" value="Phosphoglycerate mutase-like"/>
    <property type="match status" value="1"/>
</dbReference>
<dbReference type="CDD" id="cd07040">
    <property type="entry name" value="HP"/>
    <property type="match status" value="1"/>
</dbReference>
<feature type="region of interest" description="Disordered" evidence="7">
    <location>
        <begin position="203"/>
        <end position="230"/>
    </location>
</feature>
<organism evidence="8 9">
    <name type="scientific">Berryella wangjianweii</name>
    <dbReference type="NCBI Taxonomy" id="2734634"/>
    <lineage>
        <taxon>Bacteria</taxon>
        <taxon>Bacillati</taxon>
        <taxon>Actinomycetota</taxon>
        <taxon>Coriobacteriia</taxon>
        <taxon>Eggerthellales</taxon>
        <taxon>Eggerthellaceae</taxon>
        <taxon>Berryella</taxon>
    </lineage>
</organism>
<dbReference type="EMBL" id="CP053716">
    <property type="protein sequence ID" value="QKF06865.1"/>
    <property type="molecule type" value="Genomic_DNA"/>
</dbReference>
<dbReference type="PANTHER" id="PTHR11931">
    <property type="entry name" value="PHOSPHOGLYCERATE MUTASE"/>
    <property type="match status" value="1"/>
</dbReference>
<feature type="active site" description="Tele-phosphohistidine intermediate" evidence="5">
    <location>
        <position position="8"/>
    </location>
</feature>
<evidence type="ECO:0000256" key="5">
    <source>
        <dbReference type="PIRSR" id="PIRSR613078-1"/>
    </source>
</evidence>
<feature type="binding site" evidence="6">
    <location>
        <begin position="7"/>
        <end position="14"/>
    </location>
    <ligand>
        <name>substrate</name>
    </ligand>
</feature>
<gene>
    <name evidence="8" type="ORF">HLV38_01070</name>
</gene>
<evidence type="ECO:0000256" key="4">
    <source>
        <dbReference type="ARBA" id="ARBA00023235"/>
    </source>
</evidence>
<evidence type="ECO:0000256" key="7">
    <source>
        <dbReference type="SAM" id="MobiDB-lite"/>
    </source>
</evidence>
<dbReference type="AlphaFoldDB" id="A0A6M8IW37"/>
<accession>A0A6M8IW37</accession>
<keyword evidence="4" id="KW-0413">Isomerase</keyword>
<dbReference type="RefSeq" id="WP_173163507.1">
    <property type="nucleotide sequence ID" value="NZ_CP053716.1"/>
</dbReference>
<evidence type="ECO:0000256" key="3">
    <source>
        <dbReference type="ARBA" id="ARBA00023152"/>
    </source>
</evidence>
<protein>
    <recommendedName>
        <fullName evidence="2">phosphoglycerate mutase (2,3-diphosphoglycerate-dependent)</fullName>
        <ecNumber evidence="2">5.4.2.11</ecNumber>
    </recommendedName>
</protein>
<dbReference type="InterPro" id="IPR005952">
    <property type="entry name" value="Phosphogly_mut1"/>
</dbReference>
<reference evidence="9" key="1">
    <citation type="submission" date="2020-05" db="EMBL/GenBank/DDBJ databases">
        <title>Novel species in genus Nocardioides.</title>
        <authorList>
            <person name="Zhang G."/>
        </authorList>
    </citation>
    <scope>NUCLEOTIDE SEQUENCE [LARGE SCALE GENOMIC DNA]</scope>
    <source>
        <strain evidence="9">zg-1050</strain>
    </source>
</reference>
<name>A0A6M8IW37_9ACTN</name>
<keyword evidence="9" id="KW-1185">Reference proteome</keyword>
<evidence type="ECO:0000256" key="1">
    <source>
        <dbReference type="ARBA" id="ARBA00006717"/>
    </source>
</evidence>
<feature type="active site" description="Proton donor/acceptor" evidence="5">
    <location>
        <position position="85"/>
    </location>
</feature>
<dbReference type="GO" id="GO:0006096">
    <property type="term" value="P:glycolytic process"/>
    <property type="evidence" value="ECO:0007669"/>
    <property type="project" value="UniProtKB-KW"/>
</dbReference>
<comment type="similarity">
    <text evidence="1">Belongs to the phosphoglycerate mutase family. BPG-dependent PGAM subfamily.</text>
</comment>
<sequence length="230" mass="24886">MRLALLRHAATPANRARTYLGCTDEPLDQRGLDEAHAARAAIRSRLERLGGPPDRIHASTLSRTHETARALFPSARIIRHADLNEMNFGVFEGKTFTQLSDDPRYRAWVEGGCTQPCPCGEGRSDLTARTVSCLRRIVAEEAARGADLVVIVAHAGTAMAALAALADPPCDYFAARPPHCAGWLGVTDRRLTRIGELAPLGWEGRDASASRPTPARAQRRAAEPAKEAHA</sequence>
<dbReference type="KEGG" id="bwa:HLV38_01070"/>
<proteinExistence type="inferred from homology"/>
<dbReference type="SUPFAM" id="SSF53254">
    <property type="entry name" value="Phosphoglycerate mutase-like"/>
    <property type="match status" value="1"/>
</dbReference>
<dbReference type="InterPro" id="IPR029033">
    <property type="entry name" value="His_PPase_superfam"/>
</dbReference>
<evidence type="ECO:0000256" key="2">
    <source>
        <dbReference type="ARBA" id="ARBA00012028"/>
    </source>
</evidence>
<dbReference type="InterPro" id="IPR013078">
    <property type="entry name" value="His_Pase_superF_clade-1"/>
</dbReference>
<feature type="binding site" evidence="6">
    <location>
        <position position="63"/>
    </location>
    <ligand>
        <name>substrate</name>
    </ligand>
</feature>
<evidence type="ECO:0000313" key="8">
    <source>
        <dbReference type="EMBL" id="QKF06865.1"/>
    </source>
</evidence>
<dbReference type="GO" id="GO:0004619">
    <property type="term" value="F:phosphoglycerate mutase activity"/>
    <property type="evidence" value="ECO:0007669"/>
    <property type="project" value="UniProtKB-EC"/>
</dbReference>